<reference evidence="1 2" key="1">
    <citation type="submission" date="2018-03" db="EMBL/GenBank/DDBJ databases">
        <title>Phenotypic and genomic properties of Cyclonatronum proteinivorum gen. nov., sp. nov., a haloalkaliphilic bacteroidete from soda lakes possessing Na+-translocating rhodopsin.</title>
        <authorList>
            <person name="Toshchakov S.V."/>
            <person name="Korzhenkov A."/>
            <person name="Samarov N.I."/>
            <person name="Kublanov I.V."/>
            <person name="Muntyan M.S."/>
            <person name="Sorokin D.Y."/>
        </authorList>
    </citation>
    <scope>NUCLEOTIDE SEQUENCE [LARGE SCALE GENOMIC DNA]</scope>
    <source>
        <strain evidence="1 2">Omega</strain>
    </source>
</reference>
<dbReference type="KEGG" id="cprv:CYPRO_2427"/>
<dbReference type="SUPFAM" id="SSF53448">
    <property type="entry name" value="Nucleotide-diphospho-sugar transferases"/>
    <property type="match status" value="1"/>
</dbReference>
<dbReference type="Gene3D" id="3.90.550.10">
    <property type="entry name" value="Spore Coat Polysaccharide Biosynthesis Protein SpsA, Chain A"/>
    <property type="match status" value="1"/>
</dbReference>
<dbReference type="AlphaFoldDB" id="A0A345UMG7"/>
<sequence>MNYVTDKGYAPVFISVYDRVNHFKQCIETLSKCEEAKNTTLYISSDQGIDPLSKEKVNKIRMYIEEIKAFKEVVLVSSEKNTKGKIIRDCYKLIRENNYDRLIRAEDDIIFSSDFLCFMNESLSTYENCENIYSISGFSHSTLFDVPDEKKNKVYFAQRYNPWGTGFWIKKRKDLKNKYSNEYLIQVLRNTDIKNKLNAYGLDRLPQLSRIASKKMIIPSDYRNGLIMILENLYTVYPYTSKTWNIGLDGSGLRTKKSNRFDIDLKFLEKTQSYVLSPFSEDQIENRFYKEFFSSNRDKIKYLLYKSGLYNLAYHLKPYLK</sequence>
<dbReference type="InterPro" id="IPR029044">
    <property type="entry name" value="Nucleotide-diphossugar_trans"/>
</dbReference>
<name>A0A345UMG7_9BACT</name>
<evidence type="ECO:0008006" key="3">
    <source>
        <dbReference type="Google" id="ProtNLM"/>
    </source>
</evidence>
<evidence type="ECO:0000313" key="2">
    <source>
        <dbReference type="Proteomes" id="UP000254808"/>
    </source>
</evidence>
<dbReference type="EMBL" id="CP027806">
    <property type="protein sequence ID" value="AXJ01669.1"/>
    <property type="molecule type" value="Genomic_DNA"/>
</dbReference>
<accession>A0A345UMG7</accession>
<gene>
    <name evidence="1" type="ORF">CYPRO_2427</name>
</gene>
<dbReference type="OrthoDB" id="9785375at2"/>
<protein>
    <recommendedName>
        <fullName evidence="3">Glycosyl transferase family 2</fullName>
    </recommendedName>
</protein>
<keyword evidence="2" id="KW-1185">Reference proteome</keyword>
<dbReference type="Proteomes" id="UP000254808">
    <property type="component" value="Chromosome"/>
</dbReference>
<proteinExistence type="predicted"/>
<organism evidence="1 2">
    <name type="scientific">Cyclonatronum proteinivorum</name>
    <dbReference type="NCBI Taxonomy" id="1457365"/>
    <lineage>
        <taxon>Bacteria</taxon>
        <taxon>Pseudomonadati</taxon>
        <taxon>Balneolota</taxon>
        <taxon>Balneolia</taxon>
        <taxon>Balneolales</taxon>
        <taxon>Cyclonatronaceae</taxon>
        <taxon>Cyclonatronum</taxon>
    </lineage>
</organism>
<evidence type="ECO:0000313" key="1">
    <source>
        <dbReference type="EMBL" id="AXJ01669.1"/>
    </source>
</evidence>